<reference evidence="4" key="1">
    <citation type="submission" date="2022-10" db="EMBL/GenBank/DDBJ databases">
        <title>Genome assembly of Pristionchus species.</title>
        <authorList>
            <person name="Yoshida K."/>
            <person name="Sommer R.J."/>
        </authorList>
    </citation>
    <scope>NUCLEOTIDE SEQUENCE [LARGE SCALE GENOMIC DNA]</scope>
    <source>
        <strain evidence="4">RS5460</strain>
    </source>
</reference>
<dbReference type="AlphaFoldDB" id="A0AAN5ID81"/>
<feature type="compositionally biased region" description="Low complexity" evidence="1">
    <location>
        <begin position="123"/>
        <end position="151"/>
    </location>
</feature>
<evidence type="ECO:0000313" key="4">
    <source>
        <dbReference type="Proteomes" id="UP001328107"/>
    </source>
</evidence>
<dbReference type="Proteomes" id="UP001328107">
    <property type="component" value="Unassembled WGS sequence"/>
</dbReference>
<name>A0AAN5ID81_9BILA</name>
<feature type="region of interest" description="Disordered" evidence="1">
    <location>
        <begin position="270"/>
        <end position="307"/>
    </location>
</feature>
<feature type="compositionally biased region" description="Basic and acidic residues" evidence="1">
    <location>
        <begin position="231"/>
        <end position="244"/>
    </location>
</feature>
<dbReference type="EMBL" id="BTRK01000006">
    <property type="protein sequence ID" value="GMR58336.1"/>
    <property type="molecule type" value="Genomic_DNA"/>
</dbReference>
<keyword evidence="2" id="KW-0472">Membrane</keyword>
<gene>
    <name evidence="3" type="ORF">PMAYCL1PPCAC_28531</name>
</gene>
<organism evidence="3 4">
    <name type="scientific">Pristionchus mayeri</name>
    <dbReference type="NCBI Taxonomy" id="1317129"/>
    <lineage>
        <taxon>Eukaryota</taxon>
        <taxon>Metazoa</taxon>
        <taxon>Ecdysozoa</taxon>
        <taxon>Nematoda</taxon>
        <taxon>Chromadorea</taxon>
        <taxon>Rhabditida</taxon>
        <taxon>Rhabditina</taxon>
        <taxon>Diplogasteromorpha</taxon>
        <taxon>Diplogasteroidea</taxon>
        <taxon>Neodiplogasteridae</taxon>
        <taxon>Pristionchus</taxon>
    </lineage>
</organism>
<comment type="caution">
    <text evidence="3">The sequence shown here is derived from an EMBL/GenBank/DDBJ whole genome shotgun (WGS) entry which is preliminary data.</text>
</comment>
<feature type="region of interest" description="Disordered" evidence="1">
    <location>
        <begin position="46"/>
        <end position="246"/>
    </location>
</feature>
<accession>A0AAN5ID81</accession>
<feature type="non-terminal residue" evidence="3">
    <location>
        <position position="1"/>
    </location>
</feature>
<feature type="compositionally biased region" description="Low complexity" evidence="1">
    <location>
        <begin position="218"/>
        <end position="230"/>
    </location>
</feature>
<feature type="transmembrane region" description="Helical" evidence="2">
    <location>
        <begin position="20"/>
        <end position="39"/>
    </location>
</feature>
<keyword evidence="2" id="KW-0812">Transmembrane</keyword>
<keyword evidence="4" id="KW-1185">Reference proteome</keyword>
<feature type="compositionally biased region" description="Basic and acidic residues" evidence="1">
    <location>
        <begin position="101"/>
        <end position="122"/>
    </location>
</feature>
<evidence type="ECO:0000313" key="3">
    <source>
        <dbReference type="EMBL" id="GMR58336.1"/>
    </source>
</evidence>
<keyword evidence="2" id="KW-1133">Transmembrane helix</keyword>
<sequence>PLLSSPPPFIYHPSLLSAMLWVVAPFTAATSLALAVGCAKGRDVSWRIPYPRGDHKLAKTQRSSGSRKDVTRSGKSTRSAKNGKAGGSKSARAGGSSRSGRAGDKSGRSGRSPRDKSGERSSRAGSKSNRSGRSRFSSSKRAVAAAAATKHPTGKPPKGPSMASKRSGSKEMIGGSKEKIGGSKEQLSGSGREKKKALVVGAAGGPSNAGGKVAMAPKSGEQKSSQQQRSSQREKRYTGSEEGGRCGCTRCSRCTRRSCCSQEGEVGSVEQESQEQQIGSQEGKLPQQPSLQEIQSGEEDGHPSRRRQQLRSHCIGNRQGCSRCCDCRPCGWSCPEDRLCASSGHALRAVRASLQCHWRNPEGHHRQFERQAKGHQGEVL</sequence>
<protein>
    <submittedName>
        <fullName evidence="3">Uncharacterized protein</fullName>
    </submittedName>
</protein>
<proteinExistence type="predicted"/>
<feature type="compositionally biased region" description="Low complexity" evidence="1">
    <location>
        <begin position="270"/>
        <end position="283"/>
    </location>
</feature>
<evidence type="ECO:0000256" key="2">
    <source>
        <dbReference type="SAM" id="Phobius"/>
    </source>
</evidence>
<evidence type="ECO:0000256" key="1">
    <source>
        <dbReference type="SAM" id="MobiDB-lite"/>
    </source>
</evidence>
<feature type="compositionally biased region" description="Low complexity" evidence="1">
    <location>
        <begin position="79"/>
        <end position="100"/>
    </location>
</feature>